<keyword evidence="5" id="KW-1185">Reference proteome</keyword>
<evidence type="ECO:0000313" key="4">
    <source>
        <dbReference type="EMBL" id="NJC28285.1"/>
    </source>
</evidence>
<dbReference type="PANTHER" id="PTHR43861">
    <property type="entry name" value="TRANS-ACONITATE 2-METHYLTRANSFERASE-RELATED"/>
    <property type="match status" value="1"/>
</dbReference>
<dbReference type="PANTHER" id="PTHR43861:SF1">
    <property type="entry name" value="TRANS-ACONITATE 2-METHYLTRANSFERASE"/>
    <property type="match status" value="1"/>
</dbReference>
<dbReference type="RefSeq" id="WP_168040140.1">
    <property type="nucleotide sequence ID" value="NZ_JAATJH010000010.1"/>
</dbReference>
<comment type="caution">
    <text evidence="4">The sequence shown here is derived from an EMBL/GenBank/DDBJ whole genome shotgun (WGS) entry which is preliminary data.</text>
</comment>
<organism evidence="4 5">
    <name type="scientific">Neolewinella antarctica</name>
    <dbReference type="NCBI Taxonomy" id="442734"/>
    <lineage>
        <taxon>Bacteria</taxon>
        <taxon>Pseudomonadati</taxon>
        <taxon>Bacteroidota</taxon>
        <taxon>Saprospiria</taxon>
        <taxon>Saprospirales</taxon>
        <taxon>Lewinellaceae</taxon>
        <taxon>Neolewinella</taxon>
    </lineage>
</organism>
<dbReference type="EMBL" id="JAATJH010000010">
    <property type="protein sequence ID" value="NJC28285.1"/>
    <property type="molecule type" value="Genomic_DNA"/>
</dbReference>
<evidence type="ECO:0000256" key="1">
    <source>
        <dbReference type="ARBA" id="ARBA00022603"/>
    </source>
</evidence>
<dbReference type="CDD" id="cd02440">
    <property type="entry name" value="AdoMet_MTases"/>
    <property type="match status" value="1"/>
</dbReference>
<keyword evidence="1 4" id="KW-0489">Methyltransferase</keyword>
<feature type="domain" description="Methyltransferase" evidence="3">
    <location>
        <begin position="57"/>
        <end position="153"/>
    </location>
</feature>
<evidence type="ECO:0000259" key="3">
    <source>
        <dbReference type="Pfam" id="PF13649"/>
    </source>
</evidence>
<dbReference type="InterPro" id="IPR041698">
    <property type="entry name" value="Methyltransf_25"/>
</dbReference>
<dbReference type="GO" id="GO:0032259">
    <property type="term" value="P:methylation"/>
    <property type="evidence" value="ECO:0007669"/>
    <property type="project" value="UniProtKB-KW"/>
</dbReference>
<proteinExistence type="predicted"/>
<gene>
    <name evidence="4" type="ORF">GGR27_003808</name>
</gene>
<evidence type="ECO:0000313" key="5">
    <source>
        <dbReference type="Proteomes" id="UP000770785"/>
    </source>
</evidence>
<dbReference type="InterPro" id="IPR029063">
    <property type="entry name" value="SAM-dependent_MTases_sf"/>
</dbReference>
<accession>A0ABX0XG46</accession>
<evidence type="ECO:0000256" key="2">
    <source>
        <dbReference type="ARBA" id="ARBA00022679"/>
    </source>
</evidence>
<dbReference type="Proteomes" id="UP000770785">
    <property type="component" value="Unassembled WGS sequence"/>
</dbReference>
<dbReference type="SUPFAM" id="SSF53335">
    <property type="entry name" value="S-adenosyl-L-methionine-dependent methyltransferases"/>
    <property type="match status" value="1"/>
</dbReference>
<dbReference type="GO" id="GO:0008168">
    <property type="term" value="F:methyltransferase activity"/>
    <property type="evidence" value="ECO:0007669"/>
    <property type="project" value="UniProtKB-KW"/>
</dbReference>
<keyword evidence="2" id="KW-0808">Transferase</keyword>
<name>A0ABX0XG46_9BACT</name>
<sequence length="271" mass="30676">MHDHPDYLKLNKAQWNQRTRVHLASDFYDVPAWLAGKDSLKAPELALLPADLTDKRILHLQCHFGQDTLSLARRGAEVTGVDLSDAAITAARDLARKTGLDARFINCDLYALPDHLPEPASFDVVITSYGTITWLPDLDRWAQLIHHYLKPGGQFIFAEFHNLAYLWNADRSAIKYPYFNPHPIVEDITKSYVGDDATITGTEVNWDHPISAVVTALIQSGLTLQSFTEYDYSPYKCFDDMIPAGEPGHWWLEQMPGLIPLVYTLRAVRKN</sequence>
<reference evidence="4 5" key="1">
    <citation type="submission" date="2020-03" db="EMBL/GenBank/DDBJ databases">
        <title>Genomic Encyclopedia of Type Strains, Phase IV (KMG-IV): sequencing the most valuable type-strain genomes for metagenomic binning, comparative biology and taxonomic classification.</title>
        <authorList>
            <person name="Goeker M."/>
        </authorList>
    </citation>
    <scope>NUCLEOTIDE SEQUENCE [LARGE SCALE GENOMIC DNA]</scope>
    <source>
        <strain evidence="4 5">DSM 105096</strain>
    </source>
</reference>
<dbReference type="Gene3D" id="3.40.50.150">
    <property type="entry name" value="Vaccinia Virus protein VP39"/>
    <property type="match status" value="1"/>
</dbReference>
<protein>
    <submittedName>
        <fullName evidence="4">SAM-dependent methyltransferase</fullName>
    </submittedName>
</protein>
<dbReference type="Pfam" id="PF13649">
    <property type="entry name" value="Methyltransf_25"/>
    <property type="match status" value="1"/>
</dbReference>